<name>A0AAJ0FIU6_9PEZI</name>
<dbReference type="GO" id="GO:0000981">
    <property type="term" value="F:DNA-binding transcription factor activity, RNA polymerase II-specific"/>
    <property type="evidence" value="ECO:0007669"/>
    <property type="project" value="InterPro"/>
</dbReference>
<dbReference type="GO" id="GO:0008270">
    <property type="term" value="F:zinc ion binding"/>
    <property type="evidence" value="ECO:0007669"/>
    <property type="project" value="InterPro"/>
</dbReference>
<dbReference type="Gene3D" id="4.10.240.10">
    <property type="entry name" value="Zn(2)-C6 fungal-type DNA-binding domain"/>
    <property type="match status" value="1"/>
</dbReference>
<dbReference type="PROSITE" id="PS50048">
    <property type="entry name" value="ZN2_CY6_FUNGAL_2"/>
    <property type="match status" value="1"/>
</dbReference>
<organism evidence="8 9">
    <name type="scientific">Phialemonium atrogriseum</name>
    <dbReference type="NCBI Taxonomy" id="1093897"/>
    <lineage>
        <taxon>Eukaryota</taxon>
        <taxon>Fungi</taxon>
        <taxon>Dikarya</taxon>
        <taxon>Ascomycota</taxon>
        <taxon>Pezizomycotina</taxon>
        <taxon>Sordariomycetes</taxon>
        <taxon>Sordariomycetidae</taxon>
        <taxon>Cephalothecales</taxon>
        <taxon>Cephalothecaceae</taxon>
        <taxon>Phialemonium</taxon>
    </lineage>
</organism>
<dbReference type="GO" id="GO:0000976">
    <property type="term" value="F:transcription cis-regulatory region binding"/>
    <property type="evidence" value="ECO:0007669"/>
    <property type="project" value="TreeGrafter"/>
</dbReference>
<dbReference type="InterPro" id="IPR036864">
    <property type="entry name" value="Zn2-C6_fun-type_DNA-bd_sf"/>
</dbReference>
<sequence>MSAPPTSTPTSTSSAEEPLQGHSTSKFKPRACARCSQSKVKCKWVSEPGEAPCERCRRSSLDCVLPSLKPRGPRRGKSTRVGQLEQRIDGIMSLLAANHHIQQSSGPPKPPSIANGTSELLQPFQEDLQGHLAPPALQPLGPPSLPRTPALEHIEIVPGLETTFRDADQALDEYRTVYMPCFPFIPLRHDISAVDLYQKQPLLFRMLVQVALPQNFQSQRDVGTWFRKYIAEHMVVQQERRLELLQAILVFVGWGGFGFYIESWATALLQLATGLVIDLGLNKSPMSLSGVPYSLVTEAIKVMRIAEVKEGHTFEERRAVLGCFYVISTVSTLFRRMHPFPFTGYLNQCCDALLEAHEYESDKLLVALVRMQRLVDRVHAVFPNPEADSEASRVFSAPLHMAIATLRKELDALVEKAAPEIKNNVFLWIHYHGSVLRLYEPIIYMNPSLSATDPTEAGLRTEGLWSCLKSANDFFTSFLAIPVDKVGPLPFVVKARLSFAIVTCSRLLFLDDSKWDIKLARKSLDFAGIAARLEELFNAAELFETNHTGRRKRKLIDDDRSIVAKYGERIRWIRHWYNSMLPLEADSAMEMDTGGFMEPARDHGGAFWQALLNLDGPWDLGDQV</sequence>
<dbReference type="PANTHER" id="PTHR31845">
    <property type="entry name" value="FINGER DOMAIN PROTEIN, PUTATIVE-RELATED"/>
    <property type="match status" value="1"/>
</dbReference>
<feature type="compositionally biased region" description="Low complexity" evidence="6">
    <location>
        <begin position="1"/>
        <end position="18"/>
    </location>
</feature>
<dbReference type="AlphaFoldDB" id="A0AAJ0FIU6"/>
<evidence type="ECO:0000256" key="6">
    <source>
        <dbReference type="SAM" id="MobiDB-lite"/>
    </source>
</evidence>
<keyword evidence="9" id="KW-1185">Reference proteome</keyword>
<dbReference type="Pfam" id="PF00172">
    <property type="entry name" value="Zn_clus"/>
    <property type="match status" value="1"/>
</dbReference>
<evidence type="ECO:0000256" key="4">
    <source>
        <dbReference type="ARBA" id="ARBA00023163"/>
    </source>
</evidence>
<keyword evidence="2" id="KW-0805">Transcription regulation</keyword>
<evidence type="ECO:0000256" key="3">
    <source>
        <dbReference type="ARBA" id="ARBA00023125"/>
    </source>
</evidence>
<dbReference type="PANTHER" id="PTHR31845:SF10">
    <property type="entry name" value="ZN(II)2CYS6 TRANSCRIPTION FACTOR (EUROFUNG)"/>
    <property type="match status" value="1"/>
</dbReference>
<dbReference type="GO" id="GO:0005634">
    <property type="term" value="C:nucleus"/>
    <property type="evidence" value="ECO:0007669"/>
    <property type="project" value="UniProtKB-SubCell"/>
</dbReference>
<keyword evidence="4" id="KW-0804">Transcription</keyword>
<dbReference type="PROSITE" id="PS00463">
    <property type="entry name" value="ZN2_CY6_FUNGAL_1"/>
    <property type="match status" value="1"/>
</dbReference>
<comment type="caution">
    <text evidence="8">The sequence shown here is derived from an EMBL/GenBank/DDBJ whole genome shotgun (WGS) entry which is preliminary data.</text>
</comment>
<gene>
    <name evidence="8" type="ORF">QBC33DRAFT_548971</name>
</gene>
<protein>
    <recommendedName>
        <fullName evidence="7">Zn(2)-C6 fungal-type domain-containing protein</fullName>
    </recommendedName>
</protein>
<dbReference type="SUPFAM" id="SSF57701">
    <property type="entry name" value="Zn2/Cys6 DNA-binding domain"/>
    <property type="match status" value="1"/>
</dbReference>
<evidence type="ECO:0000313" key="8">
    <source>
        <dbReference type="EMBL" id="KAK1763694.1"/>
    </source>
</evidence>
<dbReference type="EMBL" id="MU839025">
    <property type="protein sequence ID" value="KAK1763694.1"/>
    <property type="molecule type" value="Genomic_DNA"/>
</dbReference>
<dbReference type="GeneID" id="85312109"/>
<feature type="domain" description="Zn(2)-C6 fungal-type" evidence="7">
    <location>
        <begin position="31"/>
        <end position="65"/>
    </location>
</feature>
<comment type="subcellular location">
    <subcellularLocation>
        <location evidence="1">Nucleus</location>
    </subcellularLocation>
</comment>
<evidence type="ECO:0000313" key="9">
    <source>
        <dbReference type="Proteomes" id="UP001244011"/>
    </source>
</evidence>
<dbReference type="InterPro" id="IPR001138">
    <property type="entry name" value="Zn2Cys6_DnaBD"/>
</dbReference>
<evidence type="ECO:0000256" key="1">
    <source>
        <dbReference type="ARBA" id="ARBA00004123"/>
    </source>
</evidence>
<keyword evidence="5" id="KW-0539">Nucleus</keyword>
<dbReference type="RefSeq" id="XP_060279907.1">
    <property type="nucleotide sequence ID" value="XM_060428922.1"/>
</dbReference>
<accession>A0AAJ0FIU6</accession>
<evidence type="ECO:0000259" key="7">
    <source>
        <dbReference type="PROSITE" id="PS50048"/>
    </source>
</evidence>
<dbReference type="CDD" id="cd00067">
    <property type="entry name" value="GAL4"/>
    <property type="match status" value="1"/>
</dbReference>
<proteinExistence type="predicted"/>
<evidence type="ECO:0000256" key="5">
    <source>
        <dbReference type="ARBA" id="ARBA00023242"/>
    </source>
</evidence>
<dbReference type="InterPro" id="IPR051089">
    <property type="entry name" value="prtT"/>
</dbReference>
<evidence type="ECO:0000256" key="2">
    <source>
        <dbReference type="ARBA" id="ARBA00023015"/>
    </source>
</evidence>
<keyword evidence="3" id="KW-0238">DNA-binding</keyword>
<reference evidence="8" key="1">
    <citation type="submission" date="2023-06" db="EMBL/GenBank/DDBJ databases">
        <title>Genome-scale phylogeny and comparative genomics of the fungal order Sordariales.</title>
        <authorList>
            <consortium name="Lawrence Berkeley National Laboratory"/>
            <person name="Hensen N."/>
            <person name="Bonometti L."/>
            <person name="Westerberg I."/>
            <person name="Brannstrom I.O."/>
            <person name="Guillou S."/>
            <person name="Cros-Aarteil S."/>
            <person name="Calhoun S."/>
            <person name="Haridas S."/>
            <person name="Kuo A."/>
            <person name="Mondo S."/>
            <person name="Pangilinan J."/>
            <person name="Riley R."/>
            <person name="Labutti K."/>
            <person name="Andreopoulos B."/>
            <person name="Lipzen A."/>
            <person name="Chen C."/>
            <person name="Yanf M."/>
            <person name="Daum C."/>
            <person name="Ng V."/>
            <person name="Clum A."/>
            <person name="Steindorff A."/>
            <person name="Ohm R."/>
            <person name="Martin F."/>
            <person name="Silar P."/>
            <person name="Natvig D."/>
            <person name="Lalanne C."/>
            <person name="Gautier V."/>
            <person name="Ament-Velasquez S.L."/>
            <person name="Kruys A."/>
            <person name="Hutchinson M.I."/>
            <person name="Powell A.J."/>
            <person name="Barry K."/>
            <person name="Miller A.N."/>
            <person name="Grigoriev I.V."/>
            <person name="Debuchy R."/>
            <person name="Gladieux P."/>
            <person name="Thoren M.H."/>
            <person name="Johannesson H."/>
        </authorList>
    </citation>
    <scope>NUCLEOTIDE SEQUENCE</scope>
    <source>
        <strain evidence="8">8032-3</strain>
    </source>
</reference>
<feature type="region of interest" description="Disordered" evidence="6">
    <location>
        <begin position="1"/>
        <end position="31"/>
    </location>
</feature>
<dbReference type="Proteomes" id="UP001244011">
    <property type="component" value="Unassembled WGS sequence"/>
</dbReference>